<gene>
    <name evidence="7" type="ORF">Mterra_02584</name>
</gene>
<feature type="transmembrane region" description="Helical" evidence="5">
    <location>
        <begin position="142"/>
        <end position="175"/>
    </location>
</feature>
<feature type="transmembrane region" description="Helical" evidence="5">
    <location>
        <begin position="244"/>
        <end position="266"/>
    </location>
</feature>
<evidence type="ECO:0000313" key="8">
    <source>
        <dbReference type="Proteomes" id="UP000265715"/>
    </source>
</evidence>
<dbReference type="GO" id="GO:0005886">
    <property type="term" value="C:plasma membrane"/>
    <property type="evidence" value="ECO:0007669"/>
    <property type="project" value="UniProtKB-SubCell"/>
</dbReference>
<proteinExistence type="predicted"/>
<dbReference type="InterPro" id="IPR011527">
    <property type="entry name" value="ABC1_TM_dom"/>
</dbReference>
<evidence type="ECO:0000256" key="1">
    <source>
        <dbReference type="ARBA" id="ARBA00004651"/>
    </source>
</evidence>
<reference evidence="7 8" key="1">
    <citation type="submission" date="2018-08" db="EMBL/GenBank/DDBJ databases">
        <title>Meiothermus terrae DSM 26712 genome sequencing project.</title>
        <authorList>
            <person name="Da Costa M.S."/>
            <person name="Albuquerque L."/>
            <person name="Raposo P."/>
            <person name="Froufe H.J.C."/>
            <person name="Barroso C.S."/>
            <person name="Egas C."/>
        </authorList>
    </citation>
    <scope>NUCLEOTIDE SEQUENCE [LARGE SCALE GENOMIC DNA]</scope>
    <source>
        <strain evidence="7 8">DSM 26712</strain>
    </source>
</reference>
<dbReference type="InterPro" id="IPR036640">
    <property type="entry name" value="ABC1_TM_sf"/>
</dbReference>
<keyword evidence="8" id="KW-1185">Reference proteome</keyword>
<dbReference type="SUPFAM" id="SSF90123">
    <property type="entry name" value="ABC transporter transmembrane region"/>
    <property type="match status" value="1"/>
</dbReference>
<feature type="transmembrane region" description="Helical" evidence="5">
    <location>
        <begin position="21"/>
        <end position="45"/>
    </location>
</feature>
<dbReference type="GO" id="GO:0140359">
    <property type="term" value="F:ABC-type transporter activity"/>
    <property type="evidence" value="ECO:0007669"/>
    <property type="project" value="InterPro"/>
</dbReference>
<dbReference type="RefSeq" id="WP_147372772.1">
    <property type="nucleotide sequence ID" value="NZ_QXDL01000114.1"/>
</dbReference>
<evidence type="ECO:0000256" key="2">
    <source>
        <dbReference type="ARBA" id="ARBA00022692"/>
    </source>
</evidence>
<name>A0A399EDA5_9DEIN</name>
<sequence length="297" mass="31859">MSAVPSRLVWLVLPRHTSLALAAAWAFAYAAVIATVNPILLLYLVDRGVVAGDIPTFVLLGAGSLVISVLLRFSDIGLLLYARRLKDARVTRLVLGNLVCQESADLTTGLPPEGPGFAYGAARQAADTAVDRVLGVARDLALLLGGVTVALWLSWQLTLALAIMTATLYAMAAWFGRLAVEGPAVSLEEDLRQALTRAYAGGENSRAALERLLQIAHAGIYAQFRRARAFSTLQESVPGWVESVVFLGSALGVLVGILTFGGLFAYMNSFWNGVNGLRRLVMILRRPTRSTRLRLGA</sequence>
<feature type="domain" description="ABC transmembrane type-1" evidence="6">
    <location>
        <begin position="122"/>
        <end position="284"/>
    </location>
</feature>
<evidence type="ECO:0000256" key="3">
    <source>
        <dbReference type="ARBA" id="ARBA00022989"/>
    </source>
</evidence>
<evidence type="ECO:0000256" key="5">
    <source>
        <dbReference type="SAM" id="Phobius"/>
    </source>
</evidence>
<keyword evidence="2 5" id="KW-0812">Transmembrane</keyword>
<evidence type="ECO:0000313" key="7">
    <source>
        <dbReference type="EMBL" id="RIH82624.1"/>
    </source>
</evidence>
<comment type="caution">
    <text evidence="7">The sequence shown here is derived from an EMBL/GenBank/DDBJ whole genome shotgun (WGS) entry which is preliminary data.</text>
</comment>
<keyword evidence="3 5" id="KW-1133">Transmembrane helix</keyword>
<dbReference type="GO" id="GO:0005524">
    <property type="term" value="F:ATP binding"/>
    <property type="evidence" value="ECO:0007669"/>
    <property type="project" value="InterPro"/>
</dbReference>
<organism evidence="7 8">
    <name type="scientific">Calidithermus terrae</name>
    <dbReference type="NCBI Taxonomy" id="1408545"/>
    <lineage>
        <taxon>Bacteria</taxon>
        <taxon>Thermotogati</taxon>
        <taxon>Deinococcota</taxon>
        <taxon>Deinococci</taxon>
        <taxon>Thermales</taxon>
        <taxon>Thermaceae</taxon>
        <taxon>Calidithermus</taxon>
    </lineage>
</organism>
<dbReference type="Gene3D" id="1.20.1560.10">
    <property type="entry name" value="ABC transporter type 1, transmembrane domain"/>
    <property type="match status" value="1"/>
</dbReference>
<accession>A0A399EDA5</accession>
<dbReference type="PROSITE" id="PS50929">
    <property type="entry name" value="ABC_TM1F"/>
    <property type="match status" value="1"/>
</dbReference>
<evidence type="ECO:0000256" key="4">
    <source>
        <dbReference type="ARBA" id="ARBA00023136"/>
    </source>
</evidence>
<keyword evidence="4 5" id="KW-0472">Membrane</keyword>
<dbReference type="AlphaFoldDB" id="A0A399EDA5"/>
<dbReference type="EMBL" id="QXDL01000114">
    <property type="protein sequence ID" value="RIH82624.1"/>
    <property type="molecule type" value="Genomic_DNA"/>
</dbReference>
<evidence type="ECO:0000259" key="6">
    <source>
        <dbReference type="PROSITE" id="PS50929"/>
    </source>
</evidence>
<protein>
    <recommendedName>
        <fullName evidence="6">ABC transmembrane type-1 domain-containing protein</fullName>
    </recommendedName>
</protein>
<comment type="subcellular location">
    <subcellularLocation>
        <location evidence="1">Cell membrane</location>
        <topology evidence="1">Multi-pass membrane protein</topology>
    </subcellularLocation>
</comment>
<dbReference type="Proteomes" id="UP000265715">
    <property type="component" value="Unassembled WGS sequence"/>
</dbReference>
<feature type="transmembrane region" description="Helical" evidence="5">
    <location>
        <begin position="57"/>
        <end position="82"/>
    </location>
</feature>